<keyword evidence="3" id="KW-1185">Reference proteome</keyword>
<reference evidence="2 3" key="1">
    <citation type="submission" date="2024-08" db="EMBL/GenBank/DDBJ databases">
        <authorList>
            <person name="Lu H."/>
        </authorList>
    </citation>
    <scope>NUCLEOTIDE SEQUENCE [LARGE SCALE GENOMIC DNA]</scope>
    <source>
        <strain evidence="2 3">BYS180W</strain>
    </source>
</reference>
<dbReference type="InterPro" id="IPR047610">
    <property type="entry name" value="ImuA_translesion"/>
</dbReference>
<sequence length="259" mass="27153">MLSPHLPTPSPRLRALNTQALLAQHSGLWRAAHLGHSTQPCWPSGFAALDAELPGGGWPTQALSELLQAQPGEAELRLLAPALAASSGGSGSKPLLLINPPHEPHALPGLGERELLWLQPSSVAQALWSAEQALASNAVVVVAWLERADAAQLRRLQAAAQHCSSPAFVLRPLGCAAQSSPAPLRLSLACAGPGMLQLQLLKRRGPPCAQPLWLQAWPGALQQQLSPRQQGAATAPPPTPAPLAQPRVDARRAHASAAR</sequence>
<name>A0ABW7FWB2_9BURK</name>
<accession>A0ABW7FWB2</accession>
<dbReference type="EMBL" id="JBIGHZ010000003">
    <property type="protein sequence ID" value="MFG6448598.1"/>
    <property type="molecule type" value="Genomic_DNA"/>
</dbReference>
<comment type="caution">
    <text evidence="2">The sequence shown here is derived from an EMBL/GenBank/DDBJ whole genome shotgun (WGS) entry which is preliminary data.</text>
</comment>
<feature type="region of interest" description="Disordered" evidence="1">
    <location>
        <begin position="224"/>
        <end position="259"/>
    </location>
</feature>
<gene>
    <name evidence="2" type="primary">imuA</name>
    <name evidence="2" type="ORF">ACG0Z6_10150</name>
</gene>
<dbReference type="NCBIfam" id="NF033429">
    <property type="entry name" value="ImuA_translesion"/>
    <property type="match status" value="1"/>
</dbReference>
<proteinExistence type="predicted"/>
<dbReference type="RefSeq" id="WP_394460971.1">
    <property type="nucleotide sequence ID" value="NZ_JBIGHZ010000003.1"/>
</dbReference>
<organism evidence="2 3">
    <name type="scientific">Roseateles rivi</name>
    <dbReference type="NCBI Taxonomy" id="3299028"/>
    <lineage>
        <taxon>Bacteria</taxon>
        <taxon>Pseudomonadati</taxon>
        <taxon>Pseudomonadota</taxon>
        <taxon>Betaproteobacteria</taxon>
        <taxon>Burkholderiales</taxon>
        <taxon>Sphaerotilaceae</taxon>
        <taxon>Roseateles</taxon>
    </lineage>
</organism>
<evidence type="ECO:0000313" key="2">
    <source>
        <dbReference type="EMBL" id="MFG6448598.1"/>
    </source>
</evidence>
<protein>
    <submittedName>
        <fullName evidence="2">Translesion DNA synthesis-associated protein ImuA</fullName>
    </submittedName>
</protein>
<dbReference type="Gene3D" id="3.40.50.300">
    <property type="entry name" value="P-loop containing nucleotide triphosphate hydrolases"/>
    <property type="match status" value="1"/>
</dbReference>
<evidence type="ECO:0000313" key="3">
    <source>
        <dbReference type="Proteomes" id="UP001606099"/>
    </source>
</evidence>
<dbReference type="InterPro" id="IPR027417">
    <property type="entry name" value="P-loop_NTPase"/>
</dbReference>
<dbReference type="Proteomes" id="UP001606099">
    <property type="component" value="Unassembled WGS sequence"/>
</dbReference>
<dbReference type="InterPro" id="IPR017166">
    <property type="entry name" value="UCP037290"/>
</dbReference>
<dbReference type="PIRSF" id="PIRSF037290">
    <property type="entry name" value="UCP037290"/>
    <property type="match status" value="1"/>
</dbReference>
<dbReference type="SUPFAM" id="SSF52540">
    <property type="entry name" value="P-loop containing nucleoside triphosphate hydrolases"/>
    <property type="match status" value="1"/>
</dbReference>
<evidence type="ECO:0000256" key="1">
    <source>
        <dbReference type="SAM" id="MobiDB-lite"/>
    </source>
</evidence>